<dbReference type="PROSITE" id="PS50929">
    <property type="entry name" value="ABC_TM1F"/>
    <property type="match status" value="1"/>
</dbReference>
<dbReference type="EMBL" id="CP109019">
    <property type="protein sequence ID" value="WUT87178.1"/>
    <property type="molecule type" value="Genomic_DNA"/>
</dbReference>
<dbReference type="PANTHER" id="PTHR43394:SF1">
    <property type="entry name" value="ATP-BINDING CASSETTE SUB-FAMILY B MEMBER 10, MITOCHONDRIAL"/>
    <property type="match status" value="1"/>
</dbReference>
<dbReference type="InterPro" id="IPR011527">
    <property type="entry name" value="ABC1_TM_dom"/>
</dbReference>
<evidence type="ECO:0000313" key="12">
    <source>
        <dbReference type="Proteomes" id="UP001432060"/>
    </source>
</evidence>
<dbReference type="Pfam" id="PF00005">
    <property type="entry name" value="ABC_tran"/>
    <property type="match status" value="1"/>
</dbReference>
<dbReference type="PROSITE" id="PS50893">
    <property type="entry name" value="ABC_TRANSPORTER_2"/>
    <property type="match status" value="1"/>
</dbReference>
<feature type="domain" description="ABC transmembrane type-1" evidence="10">
    <location>
        <begin position="39"/>
        <end position="319"/>
    </location>
</feature>
<dbReference type="Gene3D" id="3.40.50.300">
    <property type="entry name" value="P-loop containing nucleotide triphosphate hydrolases"/>
    <property type="match status" value="1"/>
</dbReference>
<evidence type="ECO:0000259" key="10">
    <source>
        <dbReference type="PROSITE" id="PS50929"/>
    </source>
</evidence>
<evidence type="ECO:0000256" key="6">
    <source>
        <dbReference type="ARBA" id="ARBA00023136"/>
    </source>
</evidence>
<feature type="transmembrane region" description="Helical" evidence="8">
    <location>
        <begin position="74"/>
        <end position="94"/>
    </location>
</feature>
<dbReference type="Proteomes" id="UP001432060">
    <property type="component" value="Chromosome"/>
</dbReference>
<reference evidence="11" key="1">
    <citation type="submission" date="2022-10" db="EMBL/GenBank/DDBJ databases">
        <title>The complete genomes of actinobacterial strains from the NBC collection.</title>
        <authorList>
            <person name="Joergensen T.S."/>
            <person name="Alvarez Arevalo M."/>
            <person name="Sterndorff E.B."/>
            <person name="Faurdal D."/>
            <person name="Vuksanovic O."/>
            <person name="Mourched A.-S."/>
            <person name="Charusanti P."/>
            <person name="Shaw S."/>
            <person name="Blin K."/>
            <person name="Weber T."/>
        </authorList>
    </citation>
    <scope>NUCLEOTIDE SEQUENCE</scope>
    <source>
        <strain evidence="11">NBC_00668</strain>
    </source>
</reference>
<accession>A0ABZ1XUG1</accession>
<keyword evidence="3" id="KW-0547">Nucleotide-binding</keyword>
<protein>
    <submittedName>
        <fullName evidence="11">ABC transporter ATP-binding protein/permease</fullName>
    </submittedName>
</protein>
<dbReference type="PANTHER" id="PTHR43394">
    <property type="entry name" value="ATP-DEPENDENT PERMEASE MDL1, MITOCHONDRIAL"/>
    <property type="match status" value="1"/>
</dbReference>
<keyword evidence="4 11" id="KW-0067">ATP-binding</keyword>
<evidence type="ECO:0000256" key="4">
    <source>
        <dbReference type="ARBA" id="ARBA00022840"/>
    </source>
</evidence>
<organism evidence="11 12">
    <name type="scientific">Streptomyces melanogenes</name>
    <dbReference type="NCBI Taxonomy" id="67326"/>
    <lineage>
        <taxon>Bacteria</taxon>
        <taxon>Bacillati</taxon>
        <taxon>Actinomycetota</taxon>
        <taxon>Actinomycetes</taxon>
        <taxon>Kitasatosporales</taxon>
        <taxon>Streptomycetaceae</taxon>
        <taxon>Streptomyces</taxon>
    </lineage>
</organism>
<evidence type="ECO:0000256" key="7">
    <source>
        <dbReference type="SAM" id="MobiDB-lite"/>
    </source>
</evidence>
<evidence type="ECO:0000256" key="8">
    <source>
        <dbReference type="SAM" id="Phobius"/>
    </source>
</evidence>
<dbReference type="InterPro" id="IPR003593">
    <property type="entry name" value="AAA+_ATPase"/>
</dbReference>
<evidence type="ECO:0000256" key="3">
    <source>
        <dbReference type="ARBA" id="ARBA00022741"/>
    </source>
</evidence>
<evidence type="ECO:0000256" key="1">
    <source>
        <dbReference type="ARBA" id="ARBA00004651"/>
    </source>
</evidence>
<feature type="compositionally biased region" description="Basic and acidic residues" evidence="7">
    <location>
        <begin position="624"/>
        <end position="636"/>
    </location>
</feature>
<dbReference type="GO" id="GO:0005524">
    <property type="term" value="F:ATP binding"/>
    <property type="evidence" value="ECO:0007669"/>
    <property type="project" value="UniProtKB-KW"/>
</dbReference>
<feature type="transmembrane region" description="Helical" evidence="8">
    <location>
        <begin position="34"/>
        <end position="54"/>
    </location>
</feature>
<feature type="transmembrane region" description="Helical" evidence="8">
    <location>
        <begin position="293"/>
        <end position="314"/>
    </location>
</feature>
<evidence type="ECO:0000256" key="5">
    <source>
        <dbReference type="ARBA" id="ARBA00022989"/>
    </source>
</evidence>
<comment type="subcellular location">
    <subcellularLocation>
        <location evidence="1">Cell membrane</location>
        <topology evidence="1">Multi-pass membrane protein</topology>
    </subcellularLocation>
</comment>
<dbReference type="SUPFAM" id="SSF52540">
    <property type="entry name" value="P-loop containing nucleoside triphosphate hydrolases"/>
    <property type="match status" value="1"/>
</dbReference>
<feature type="domain" description="ABC transporter" evidence="9">
    <location>
        <begin position="352"/>
        <end position="586"/>
    </location>
</feature>
<dbReference type="CDD" id="cd07346">
    <property type="entry name" value="ABC_6TM_exporters"/>
    <property type="match status" value="1"/>
</dbReference>
<dbReference type="InterPro" id="IPR027417">
    <property type="entry name" value="P-loop_NTPase"/>
</dbReference>
<feature type="transmembrane region" description="Helical" evidence="8">
    <location>
        <begin position="145"/>
        <end position="170"/>
    </location>
</feature>
<dbReference type="Gene3D" id="1.20.1560.10">
    <property type="entry name" value="ABC transporter type 1, transmembrane domain"/>
    <property type="match status" value="1"/>
</dbReference>
<feature type="region of interest" description="Disordered" evidence="7">
    <location>
        <begin position="590"/>
        <end position="636"/>
    </location>
</feature>
<proteinExistence type="predicted"/>
<keyword evidence="2 8" id="KW-0812">Transmembrane</keyword>
<gene>
    <name evidence="11" type="ORF">OG515_35670</name>
</gene>
<keyword evidence="6 8" id="KW-0472">Membrane</keyword>
<dbReference type="SMART" id="SM00382">
    <property type="entry name" value="AAA"/>
    <property type="match status" value="1"/>
</dbReference>
<evidence type="ECO:0000313" key="11">
    <source>
        <dbReference type="EMBL" id="WUT87178.1"/>
    </source>
</evidence>
<feature type="transmembrane region" description="Helical" evidence="8">
    <location>
        <begin position="176"/>
        <end position="194"/>
    </location>
</feature>
<dbReference type="SUPFAM" id="SSF90123">
    <property type="entry name" value="ABC transporter transmembrane region"/>
    <property type="match status" value="1"/>
</dbReference>
<sequence length="636" mass="68342">MAHLLEGIEPDGYDRRYGDRELTRRIAPYFRGRAAAVTFVTIAVIIAATAGSAVPLLLARTVDSAVDDDGDGRLALLVTAILVAGITAWLLTLLQERTTGTLAGDVVLKLREQAFAAAMRQDMTFHDAHPTGVVVSRVTNDTQAFATLISLALSLLGQVLMIVILLTALFVINVPLALVTALVAAVIVAVSLAFRRAARSASRQQQQALAEVNGYVQETLRGIAVARNHSHQQSAQAELHAVNDQWFRASVRLNRLFSGIFPLLISLTGLGTVAVVLVGGHGVDAGSVSAGEWVLFLEALALFWSPLTSIASFWSQLQQGLAAGERVFALVDREPTVRQRDRVPVPGLRGEFTLRDVHFGYDAEHPVLKGVSLTIPAGRTVALVGHTGAGKSSVVRLIMRAYEFQQGSIEVDGLDVRTLDLEQYRRRLGVVTQTPFLFSGTVADNIARGRPGAGRDEIEAAARAVAGGDWLAPLSQGLDTPVDEGGRNLSTGQRQIVALARVFLQDAPVLILDEATASIDPLTEAQIQEGLEALAADRTTIVVAHRLPTVRKADTIVVVDDGRIVEQGDHTTLLAHGGAYRHLYDRYFRHQQPDDDPADDPGRPVRHPAPYARAVAPANGLADRNGEESVVDGHRV</sequence>
<feature type="transmembrane region" description="Helical" evidence="8">
    <location>
        <begin position="256"/>
        <end position="281"/>
    </location>
</feature>
<keyword evidence="5 8" id="KW-1133">Transmembrane helix</keyword>
<evidence type="ECO:0000256" key="2">
    <source>
        <dbReference type="ARBA" id="ARBA00022692"/>
    </source>
</evidence>
<dbReference type="Pfam" id="PF00664">
    <property type="entry name" value="ABC_membrane"/>
    <property type="match status" value="1"/>
</dbReference>
<dbReference type="InterPro" id="IPR036640">
    <property type="entry name" value="ABC1_TM_sf"/>
</dbReference>
<evidence type="ECO:0000259" key="9">
    <source>
        <dbReference type="PROSITE" id="PS50893"/>
    </source>
</evidence>
<dbReference type="InterPro" id="IPR003439">
    <property type="entry name" value="ABC_transporter-like_ATP-bd"/>
</dbReference>
<dbReference type="RefSeq" id="WP_329404186.1">
    <property type="nucleotide sequence ID" value="NZ_CP109019.1"/>
</dbReference>
<name>A0ABZ1XUG1_9ACTN</name>
<keyword evidence="12" id="KW-1185">Reference proteome</keyword>
<dbReference type="InterPro" id="IPR039421">
    <property type="entry name" value="Type_1_exporter"/>
</dbReference>